<dbReference type="RefSeq" id="WP_007986367.1">
    <property type="nucleotide sequence ID" value="NZ_BAEM01000022.1"/>
</dbReference>
<dbReference type="PROSITE" id="PS51257">
    <property type="entry name" value="PROKAR_LIPOPROTEIN"/>
    <property type="match status" value="1"/>
</dbReference>
<dbReference type="EMBL" id="BAEM01000022">
    <property type="protein sequence ID" value="GAC09347.1"/>
    <property type="molecule type" value="Genomic_DNA"/>
</dbReference>
<evidence type="ECO:0008006" key="3">
    <source>
        <dbReference type="Google" id="ProtNLM"/>
    </source>
</evidence>
<accession>A0AAV3UW23</accession>
<evidence type="ECO:0000313" key="2">
    <source>
        <dbReference type="Proteomes" id="UP000006320"/>
    </source>
</evidence>
<comment type="caution">
    <text evidence="1">The sequence shown here is derived from an EMBL/GenBank/DDBJ whole genome shotgun (WGS) entry which is preliminary data.</text>
</comment>
<name>A0AAV3UW23_9ALTE</name>
<proteinExistence type="predicted"/>
<organism evidence="1 2">
    <name type="scientific">Paraglaciecola chathamensis S18K6</name>
    <dbReference type="NCBI Taxonomy" id="1127672"/>
    <lineage>
        <taxon>Bacteria</taxon>
        <taxon>Pseudomonadati</taxon>
        <taxon>Pseudomonadota</taxon>
        <taxon>Gammaproteobacteria</taxon>
        <taxon>Alteromonadales</taxon>
        <taxon>Alteromonadaceae</taxon>
        <taxon>Paraglaciecola</taxon>
    </lineage>
</organism>
<evidence type="ECO:0000313" key="1">
    <source>
        <dbReference type="EMBL" id="GAC09347.1"/>
    </source>
</evidence>
<dbReference type="Proteomes" id="UP000006320">
    <property type="component" value="Unassembled WGS sequence"/>
</dbReference>
<protein>
    <recommendedName>
        <fullName evidence="3">Lipoprotein</fullName>
    </recommendedName>
</protein>
<sequence length="160" mass="17527">MSKLFIILSLTVFICACSQESSYDECILKHMEGVNSDQAAKLIHNSCRSKFKGTNLPDSSILTNEQTSKISGKAGPGFQANYFTGDIYNGNQEVTITSIEIAIYSEGGDFDEIKNYNATAYIPPLSTGTIGFSFIPVSGKIKWHIIRAKGFANTNRDSHL</sequence>
<dbReference type="AlphaFoldDB" id="A0AAV3UW23"/>
<reference evidence="1 2" key="1">
    <citation type="journal article" date="2017" name="Antonie Van Leeuwenhoek">
        <title>Rhizobium rhizosphaerae sp. nov., a novel species isolated from rice rhizosphere.</title>
        <authorList>
            <person name="Zhao J.J."/>
            <person name="Zhang J."/>
            <person name="Zhang R.J."/>
            <person name="Zhang C.W."/>
            <person name="Yin H.Q."/>
            <person name="Zhang X.X."/>
        </authorList>
    </citation>
    <scope>NUCLEOTIDE SEQUENCE [LARGE SCALE GENOMIC DNA]</scope>
    <source>
        <strain evidence="1 2">S18K6</strain>
    </source>
</reference>
<gene>
    <name evidence="1" type="ORF">GCHA_1388</name>
</gene>